<name>A0ACB8E6K8_9SAUR</name>
<gene>
    <name evidence="1" type="ORF">K3G42_005155</name>
</gene>
<proteinExistence type="predicted"/>
<keyword evidence="2" id="KW-1185">Reference proteome</keyword>
<dbReference type="EMBL" id="CM037623">
    <property type="protein sequence ID" value="KAH7988044.1"/>
    <property type="molecule type" value="Genomic_DNA"/>
</dbReference>
<evidence type="ECO:0000313" key="2">
    <source>
        <dbReference type="Proteomes" id="UP000827872"/>
    </source>
</evidence>
<sequence length="189" mass="20710">MDKRYHSCENVLFGGGQAQELEEPSAVKTDLTFPKKTAPASAESCTQQNNCNKPSHFHRSLPRFPSDEDNANRVGNEIIKLTEEQTAAELEETRAQFRTKSQMAGQPELNSFSEGESPSLSPQPSDSTESGNADGNQSLEEENNESSDSDAENTSVKKDENGGSLCIFGTVPARTYLKDPKGREEEGEY</sequence>
<organism evidence="1 2">
    <name type="scientific">Sphaerodactylus townsendi</name>
    <dbReference type="NCBI Taxonomy" id="933632"/>
    <lineage>
        <taxon>Eukaryota</taxon>
        <taxon>Metazoa</taxon>
        <taxon>Chordata</taxon>
        <taxon>Craniata</taxon>
        <taxon>Vertebrata</taxon>
        <taxon>Euteleostomi</taxon>
        <taxon>Lepidosauria</taxon>
        <taxon>Squamata</taxon>
        <taxon>Bifurcata</taxon>
        <taxon>Gekkota</taxon>
        <taxon>Sphaerodactylidae</taxon>
        <taxon>Sphaerodactylus</taxon>
    </lineage>
</organism>
<evidence type="ECO:0000313" key="1">
    <source>
        <dbReference type="EMBL" id="KAH7988044.1"/>
    </source>
</evidence>
<dbReference type="Proteomes" id="UP000827872">
    <property type="component" value="Linkage Group LG10"/>
</dbReference>
<reference evidence="1" key="1">
    <citation type="submission" date="2021-08" db="EMBL/GenBank/DDBJ databases">
        <title>The first chromosome-level gecko genome reveals the dynamic sex chromosomes of Neotropical dwarf geckos (Sphaerodactylidae: Sphaerodactylus).</title>
        <authorList>
            <person name="Pinto B.J."/>
            <person name="Keating S.E."/>
            <person name="Gamble T."/>
        </authorList>
    </citation>
    <scope>NUCLEOTIDE SEQUENCE</scope>
    <source>
        <strain evidence="1">TG3544</strain>
    </source>
</reference>
<comment type="caution">
    <text evidence="1">The sequence shown here is derived from an EMBL/GenBank/DDBJ whole genome shotgun (WGS) entry which is preliminary data.</text>
</comment>
<protein>
    <submittedName>
        <fullName evidence="1">Uncharacterized protein</fullName>
    </submittedName>
</protein>
<accession>A0ACB8E6K8</accession>